<comment type="catalytic activity">
    <reaction evidence="16 17">
        <text>pyruvate + ATP = phosphoenolpyruvate + ADP + H(+)</text>
        <dbReference type="Rhea" id="RHEA:18157"/>
        <dbReference type="ChEBI" id="CHEBI:15361"/>
        <dbReference type="ChEBI" id="CHEBI:15378"/>
        <dbReference type="ChEBI" id="CHEBI:30616"/>
        <dbReference type="ChEBI" id="CHEBI:58702"/>
        <dbReference type="ChEBI" id="CHEBI:456216"/>
        <dbReference type="EC" id="2.7.1.40"/>
    </reaction>
</comment>
<dbReference type="OMA" id="HQGRYDR"/>
<evidence type="ECO:0000259" key="18">
    <source>
        <dbReference type="Pfam" id="PF00224"/>
    </source>
</evidence>
<dbReference type="GO" id="GO:0000287">
    <property type="term" value="F:magnesium ion binding"/>
    <property type="evidence" value="ECO:0007669"/>
    <property type="project" value="InterPro"/>
</dbReference>
<dbReference type="Pfam" id="PF00224">
    <property type="entry name" value="PK"/>
    <property type="match status" value="1"/>
</dbReference>
<name>E9B5P1_LEIMU</name>
<dbReference type="CDD" id="cd00288">
    <property type="entry name" value="Pyruvate_Kinase"/>
    <property type="match status" value="1"/>
</dbReference>
<dbReference type="NCBIfam" id="NF004491">
    <property type="entry name" value="PRK05826.1"/>
    <property type="match status" value="1"/>
</dbReference>
<dbReference type="EMBL" id="FR799587">
    <property type="protein sequence ID" value="CBZ30561.1"/>
    <property type="molecule type" value="Genomic_DNA"/>
</dbReference>
<dbReference type="SUPFAM" id="SSF51621">
    <property type="entry name" value="Phosphoenolpyruvate/pyruvate domain"/>
    <property type="match status" value="1"/>
</dbReference>
<evidence type="ECO:0000256" key="13">
    <source>
        <dbReference type="ARBA" id="ARBA00022958"/>
    </source>
</evidence>
<keyword evidence="8" id="KW-0479">Metal-binding</keyword>
<proteinExistence type="inferred from homology"/>
<dbReference type="Pfam" id="PF02887">
    <property type="entry name" value="PK_C"/>
    <property type="match status" value="1"/>
</dbReference>
<evidence type="ECO:0000256" key="2">
    <source>
        <dbReference type="ARBA" id="ARBA00001958"/>
    </source>
</evidence>
<dbReference type="AlphaFoldDB" id="E9B5P1"/>
<dbReference type="InterPro" id="IPR001697">
    <property type="entry name" value="Pyr_Knase"/>
</dbReference>
<evidence type="ECO:0000256" key="6">
    <source>
        <dbReference type="ARBA" id="ARBA00012142"/>
    </source>
</evidence>
<keyword evidence="9" id="KW-0547">Nucleotide-binding</keyword>
<keyword evidence="10 17" id="KW-0418">Kinase</keyword>
<comment type="subunit">
    <text evidence="5">Homotetramer.</text>
</comment>
<keyword evidence="7 17" id="KW-0808">Transferase</keyword>
<dbReference type="InterPro" id="IPR015813">
    <property type="entry name" value="Pyrv/PenolPyrv_kinase-like_dom"/>
</dbReference>
<evidence type="ECO:0000256" key="14">
    <source>
        <dbReference type="ARBA" id="ARBA00023152"/>
    </source>
</evidence>
<dbReference type="InterPro" id="IPR011037">
    <property type="entry name" value="Pyrv_Knase-like_insert_dom_sf"/>
</dbReference>
<keyword evidence="13" id="KW-0630">Potassium</keyword>
<evidence type="ECO:0000256" key="11">
    <source>
        <dbReference type="ARBA" id="ARBA00022840"/>
    </source>
</evidence>
<evidence type="ECO:0000313" key="21">
    <source>
        <dbReference type="Proteomes" id="UP000007259"/>
    </source>
</evidence>
<evidence type="ECO:0000259" key="19">
    <source>
        <dbReference type="Pfam" id="PF02887"/>
    </source>
</evidence>
<dbReference type="EC" id="2.7.1.40" evidence="6 17"/>
<dbReference type="SUPFAM" id="SSF52935">
    <property type="entry name" value="PK C-terminal domain-like"/>
    <property type="match status" value="1"/>
</dbReference>
<protein>
    <recommendedName>
        <fullName evidence="6 17">Pyruvate kinase</fullName>
        <ecNumber evidence="6 17">2.7.1.40</ecNumber>
    </recommendedName>
</protein>
<dbReference type="InterPro" id="IPR040442">
    <property type="entry name" value="Pyrv_kinase-like_dom_sf"/>
</dbReference>
<comment type="similarity">
    <text evidence="4 17">Belongs to the pyruvate kinase family.</text>
</comment>
<dbReference type="InterPro" id="IPR036918">
    <property type="entry name" value="Pyrv_Knase_C_sf"/>
</dbReference>
<keyword evidence="12 17" id="KW-0460">Magnesium</keyword>
<evidence type="ECO:0000256" key="5">
    <source>
        <dbReference type="ARBA" id="ARBA00011881"/>
    </source>
</evidence>
<comment type="pathway">
    <text evidence="3 17">Carbohydrate degradation; glycolysis; pyruvate from D-glyceraldehyde 3-phosphate: step 5/5.</text>
</comment>
<dbReference type="OrthoDB" id="108365at2759"/>
<dbReference type="GeneID" id="13452615"/>
<dbReference type="GO" id="GO:0004743">
    <property type="term" value="F:pyruvate kinase activity"/>
    <property type="evidence" value="ECO:0007669"/>
    <property type="project" value="UniProtKB-EC"/>
</dbReference>
<feature type="domain" description="Pyruvate kinase C-terminal" evidence="19">
    <location>
        <begin position="378"/>
        <end position="495"/>
    </location>
</feature>
<dbReference type="InterPro" id="IPR018209">
    <property type="entry name" value="Pyrv_Knase_AS"/>
</dbReference>
<evidence type="ECO:0000256" key="3">
    <source>
        <dbReference type="ARBA" id="ARBA00004997"/>
    </source>
</evidence>
<dbReference type="SMR" id="E9B5P1"/>
<keyword evidence="14 17" id="KW-0324">Glycolysis</keyword>
<evidence type="ECO:0000256" key="1">
    <source>
        <dbReference type="ARBA" id="ARBA00001946"/>
    </source>
</evidence>
<evidence type="ECO:0000313" key="20">
    <source>
        <dbReference type="EMBL" id="CBZ30561.1"/>
    </source>
</evidence>
<evidence type="ECO:0000256" key="9">
    <source>
        <dbReference type="ARBA" id="ARBA00022741"/>
    </source>
</evidence>
<evidence type="ECO:0000256" key="12">
    <source>
        <dbReference type="ARBA" id="ARBA00022842"/>
    </source>
</evidence>
<dbReference type="PRINTS" id="PR01050">
    <property type="entry name" value="PYRUVTKNASE"/>
</dbReference>
<dbReference type="FunFam" id="3.20.20.60:FF:000025">
    <property type="entry name" value="Pyruvate kinase"/>
    <property type="match status" value="1"/>
</dbReference>
<dbReference type="PhylomeDB" id="E9B5P1"/>
<feature type="domain" description="Pyruvate kinase barrel" evidence="18">
    <location>
        <begin position="20"/>
        <end position="343"/>
    </location>
</feature>
<dbReference type="PROSITE" id="PS00110">
    <property type="entry name" value="PYRUVATE_KINASE"/>
    <property type="match status" value="1"/>
</dbReference>
<keyword evidence="11" id="KW-0067">ATP-binding</keyword>
<dbReference type="PANTHER" id="PTHR11817">
    <property type="entry name" value="PYRUVATE KINASE"/>
    <property type="match status" value="1"/>
</dbReference>
<evidence type="ECO:0000256" key="17">
    <source>
        <dbReference type="RuleBase" id="RU000504"/>
    </source>
</evidence>
<keyword evidence="21" id="KW-1185">Reference proteome</keyword>
<comment type="cofactor">
    <cofactor evidence="1">
        <name>Mg(2+)</name>
        <dbReference type="ChEBI" id="CHEBI:18420"/>
    </cofactor>
</comment>
<evidence type="ECO:0000256" key="15">
    <source>
        <dbReference type="ARBA" id="ARBA00023317"/>
    </source>
</evidence>
<dbReference type="VEuPathDB" id="TriTrypDB:LmxM.34.0030"/>
<gene>
    <name evidence="20" type="ORF">LMXM_34_0030</name>
</gene>
<evidence type="ECO:0000256" key="4">
    <source>
        <dbReference type="ARBA" id="ARBA00008663"/>
    </source>
</evidence>
<dbReference type="InterPro" id="IPR015793">
    <property type="entry name" value="Pyrv_Knase_brl"/>
</dbReference>
<dbReference type="FunFam" id="3.40.1380.20:FF:000024">
    <property type="entry name" value="Pyruvate kinase"/>
    <property type="match status" value="1"/>
</dbReference>
<dbReference type="UniPathway" id="UPA00109">
    <property type="reaction ID" value="UER00188"/>
</dbReference>
<evidence type="ECO:0000256" key="10">
    <source>
        <dbReference type="ARBA" id="ARBA00022777"/>
    </source>
</evidence>
<accession>E9B5P1</accession>
<dbReference type="NCBIfam" id="TIGR01064">
    <property type="entry name" value="pyruv_kin"/>
    <property type="match status" value="1"/>
</dbReference>
<evidence type="ECO:0000256" key="16">
    <source>
        <dbReference type="ARBA" id="ARBA00048152"/>
    </source>
</evidence>
<organism evidence="20 21">
    <name type="scientific">Leishmania mexicana (strain MHOM/GT/2001/U1103)</name>
    <dbReference type="NCBI Taxonomy" id="929439"/>
    <lineage>
        <taxon>Eukaryota</taxon>
        <taxon>Discoba</taxon>
        <taxon>Euglenozoa</taxon>
        <taxon>Kinetoplastea</taxon>
        <taxon>Metakinetoplastina</taxon>
        <taxon>Trypanosomatida</taxon>
        <taxon>Trypanosomatidae</taxon>
        <taxon>Leishmaniinae</taxon>
        <taxon>Leishmania</taxon>
    </lineage>
</organism>
<dbReference type="Gene3D" id="3.40.1380.20">
    <property type="entry name" value="Pyruvate kinase, C-terminal domain"/>
    <property type="match status" value="1"/>
</dbReference>
<dbReference type="SUPFAM" id="SSF50800">
    <property type="entry name" value="PK beta-barrel domain-like"/>
    <property type="match status" value="1"/>
</dbReference>
<evidence type="ECO:0000256" key="7">
    <source>
        <dbReference type="ARBA" id="ARBA00022679"/>
    </source>
</evidence>
<dbReference type="InterPro" id="IPR015806">
    <property type="entry name" value="Pyrv_Knase_insert_dom_sf"/>
</dbReference>
<dbReference type="GO" id="GO:0016301">
    <property type="term" value="F:kinase activity"/>
    <property type="evidence" value="ECO:0007669"/>
    <property type="project" value="UniProtKB-KW"/>
</dbReference>
<comment type="cofactor">
    <cofactor evidence="2">
        <name>K(+)</name>
        <dbReference type="ChEBI" id="CHEBI:29103"/>
    </cofactor>
</comment>
<evidence type="ECO:0000256" key="8">
    <source>
        <dbReference type="ARBA" id="ARBA00022723"/>
    </source>
</evidence>
<dbReference type="GO" id="GO:0030955">
    <property type="term" value="F:potassium ion binding"/>
    <property type="evidence" value="ECO:0007669"/>
    <property type="project" value="InterPro"/>
</dbReference>
<keyword evidence="15 20" id="KW-0670">Pyruvate</keyword>
<dbReference type="FunFam" id="2.40.33.10:FF:000001">
    <property type="entry name" value="Pyruvate kinase"/>
    <property type="match status" value="1"/>
</dbReference>
<dbReference type="Gene3D" id="3.20.20.60">
    <property type="entry name" value="Phosphoenolpyruvate-binding domains"/>
    <property type="match status" value="1"/>
</dbReference>
<dbReference type="Proteomes" id="UP000007259">
    <property type="component" value="Chromosome 34"/>
</dbReference>
<dbReference type="KEGG" id="lmi:LMXM_34_0030"/>
<dbReference type="InterPro" id="IPR015795">
    <property type="entry name" value="Pyrv_Knase_C"/>
</dbReference>
<dbReference type="RefSeq" id="XP_003879008.1">
    <property type="nucleotide sequence ID" value="XM_003878959.1"/>
</dbReference>
<reference evidence="20 21" key="1">
    <citation type="journal article" date="2011" name="Genome Res.">
        <title>Chromosome and gene copy number variation allow major structural change between species and strains of Leishmania.</title>
        <authorList>
            <person name="Rogers M.B."/>
            <person name="Hilley J.D."/>
            <person name="Dickens N.J."/>
            <person name="Wilkes J."/>
            <person name="Bates P.A."/>
            <person name="Depledge D.P."/>
            <person name="Harris D."/>
            <person name="Her Y."/>
            <person name="Herzyk P."/>
            <person name="Imamura H."/>
            <person name="Otto T.D."/>
            <person name="Sanders M."/>
            <person name="Seeger K."/>
            <person name="Dujardin J.C."/>
            <person name="Berriman M."/>
            <person name="Smith D.F."/>
            <person name="Hertz-Fowler C."/>
            <person name="Mottram J.C."/>
        </authorList>
    </citation>
    <scope>NUCLEOTIDE SEQUENCE [LARGE SCALE GENOMIC DNA]</scope>
    <source>
        <strain evidence="20 21">MHOM/GT/2001/U1103</strain>
    </source>
</reference>
<dbReference type="Gene3D" id="2.40.33.10">
    <property type="entry name" value="PK beta-barrel domain-like"/>
    <property type="match status" value="1"/>
</dbReference>
<dbReference type="GO" id="GO:0005524">
    <property type="term" value="F:ATP binding"/>
    <property type="evidence" value="ECO:0007669"/>
    <property type="project" value="UniProtKB-KW"/>
</dbReference>
<sequence length="498" mass="54021">MSQLAHNLTLSIFEPVANHRATRIVCTIGPSTQSVEALKGLIQSGMSVARMNFSHGSHEYHQTTINNVRQAAAELGVNIAIALDTKGPEIRTGQFVGGEAVMERGATCYVTTDPAFADKGTKDKFYIDYHNLSKVVHPGGYIYIDDGILILHVQSHEDEQTLKCTVTNAHTISPARCEPAGVRRGPAGCVTEGLRGPAVWPVQGVDMIFASFIRSAEQVGEVRKALGAKGRDIMIICKIENHQGVQNIDSIIEESDGIMVARGDLGVEIPAEKVVVAQKILISKCNVAGKPVICATQMLESMTYNPRPTRAEVSDVANAVFNGADCVMLSGETAKGKYPNEVVQYMARICLEAQSAVNEYVFFNSIKKLQPIPMSAEEAVCSSAVNSVYETKANVMVVLSNTGRSARLVAKYRPNCPIVCVTTRLQTCRQLNITQGVESVFFDAEKLGHDEGKEQRVAMGVGFAKSKGYVQTGDYCVVIHADHKVKGYANQTRILLVE</sequence>